<dbReference type="Proteomes" id="UP000614047">
    <property type="component" value="Unassembled WGS sequence"/>
</dbReference>
<organism evidence="1 2">
    <name type="scientific">Actinomadura viridis</name>
    <dbReference type="NCBI Taxonomy" id="58110"/>
    <lineage>
        <taxon>Bacteria</taxon>
        <taxon>Bacillati</taxon>
        <taxon>Actinomycetota</taxon>
        <taxon>Actinomycetes</taxon>
        <taxon>Streptosporangiales</taxon>
        <taxon>Thermomonosporaceae</taxon>
        <taxon>Actinomadura</taxon>
    </lineage>
</organism>
<sequence>MADFDFPADLIDLQRAFYAADRRCEEIGASWPRPTAVAAGIEEISEEQHAELSRARAERLEVVERMAAHPWWGTVDRLKAKAALRKAARA</sequence>
<dbReference type="RefSeq" id="WP_197012415.1">
    <property type="nucleotide sequence ID" value="NZ_BAABES010000010.1"/>
</dbReference>
<gene>
    <name evidence="1" type="ORF">IW256_003985</name>
</gene>
<dbReference type="EMBL" id="JADOUA010000001">
    <property type="protein sequence ID" value="MBG6089872.1"/>
    <property type="molecule type" value="Genomic_DNA"/>
</dbReference>
<evidence type="ECO:0000313" key="2">
    <source>
        <dbReference type="Proteomes" id="UP000614047"/>
    </source>
</evidence>
<name>A0A931DIB4_9ACTN</name>
<keyword evidence="2" id="KW-1185">Reference proteome</keyword>
<reference evidence="1" key="1">
    <citation type="submission" date="2020-11" db="EMBL/GenBank/DDBJ databases">
        <title>Sequencing the genomes of 1000 actinobacteria strains.</title>
        <authorList>
            <person name="Klenk H.-P."/>
        </authorList>
    </citation>
    <scope>NUCLEOTIDE SEQUENCE</scope>
    <source>
        <strain evidence="1">DSM 43175</strain>
    </source>
</reference>
<accession>A0A931DIB4</accession>
<protein>
    <submittedName>
        <fullName evidence="1">Uncharacterized protein</fullName>
    </submittedName>
</protein>
<dbReference type="AlphaFoldDB" id="A0A931DIB4"/>
<comment type="caution">
    <text evidence="1">The sequence shown here is derived from an EMBL/GenBank/DDBJ whole genome shotgun (WGS) entry which is preliminary data.</text>
</comment>
<evidence type="ECO:0000313" key="1">
    <source>
        <dbReference type="EMBL" id="MBG6089872.1"/>
    </source>
</evidence>
<proteinExistence type="predicted"/>